<organism evidence="2 3">
    <name type="scientific">[Mycobacterium] vasticus</name>
    <dbReference type="NCBI Taxonomy" id="2875777"/>
    <lineage>
        <taxon>Bacteria</taxon>
        <taxon>Bacillati</taxon>
        <taxon>Actinomycetota</taxon>
        <taxon>Actinomycetes</taxon>
        <taxon>Mycobacteriales</taxon>
        <taxon>Mycobacteriaceae</taxon>
        <taxon>Mycolicibacter</taxon>
    </lineage>
</organism>
<feature type="region of interest" description="Disordered" evidence="1">
    <location>
        <begin position="116"/>
        <end position="192"/>
    </location>
</feature>
<dbReference type="InterPro" id="IPR019710">
    <property type="entry name" value="DUF4226"/>
</dbReference>
<proteinExistence type="predicted"/>
<gene>
    <name evidence="2" type="ORF">K5L39_19920</name>
</gene>
<dbReference type="Pfam" id="PF10774">
    <property type="entry name" value="DUF4226"/>
    <property type="match status" value="1"/>
</dbReference>
<protein>
    <submittedName>
        <fullName evidence="2">DUF4226 domain-containing protein</fullName>
    </submittedName>
</protein>
<dbReference type="Proteomes" id="UP001299283">
    <property type="component" value="Unassembled WGS sequence"/>
</dbReference>
<evidence type="ECO:0000313" key="3">
    <source>
        <dbReference type="Proteomes" id="UP001299283"/>
    </source>
</evidence>
<sequence>MADERGAFADAARAREQQLAARLASSIKLDQSFEALVRGAHQHNLAARNRLDVIEAEIRQRAATWPGLDTPSGARQFQTYLAGKTREIHQVVSDAAADSRQRTAKVNALTSRYTLGGEMPQAPLNIDGDKPDPQIDDAAGKVDGTPEQKHDDLGATIPGTGIRLGGDGDNRDGRTGYPQIHIPGVYDGDNPLPVRRDANGAPLERPLPTGTALGPNGEHYGLYAMVPYDSKGYTAPDTVIVDLANPSKVVGTLSGISQASGAFDKATGQMVVVGNTPTGQRAMWTSEPVAQNPNWISSANAAQPRVFTGAMDGNRESQIVAMPQGGMMVVGATGGGPVQAVVAATPDGLLGAQPHVVSGLIPDEIGPGWTYGPTVTDFNYNPDTGRWDAHLRVSTWTGGLENYNPKTYGVTVGGTN</sequence>
<feature type="compositionally biased region" description="Basic and acidic residues" evidence="1">
    <location>
        <begin position="127"/>
        <end position="153"/>
    </location>
</feature>
<comment type="caution">
    <text evidence="2">The sequence shown here is derived from an EMBL/GenBank/DDBJ whole genome shotgun (WGS) entry which is preliminary data.</text>
</comment>
<dbReference type="EMBL" id="JAYJJQ010000026">
    <property type="protein sequence ID" value="MEB3071451.1"/>
    <property type="molecule type" value="Genomic_DNA"/>
</dbReference>
<accession>A0ABU5Z235</accession>
<keyword evidence="3" id="KW-1185">Reference proteome</keyword>
<evidence type="ECO:0000313" key="2">
    <source>
        <dbReference type="EMBL" id="MEB3071451.1"/>
    </source>
</evidence>
<dbReference type="RefSeq" id="WP_225398240.1">
    <property type="nucleotide sequence ID" value="NZ_JAYJJQ010000026.1"/>
</dbReference>
<evidence type="ECO:0000256" key="1">
    <source>
        <dbReference type="SAM" id="MobiDB-lite"/>
    </source>
</evidence>
<reference evidence="2 3" key="1">
    <citation type="submission" date="2023-12" db="EMBL/GenBank/DDBJ databases">
        <title>Description of new species of Mycobacterium terrae complex isolated from sewage at the Sao Paulo Zoological Park Foundation in Brazil.</title>
        <authorList>
            <person name="Romagnoli C.L."/>
            <person name="Conceicao E.C."/>
            <person name="Machado E."/>
            <person name="Barreto L.B.P.F."/>
            <person name="Sharma A."/>
            <person name="Silva N.M."/>
            <person name="Marques L.E."/>
            <person name="Juliana M.A."/>
            <person name="Lourenco M.C.S."/>
            <person name="Digiampietri L.A."/>
            <person name="Suffys P.N."/>
            <person name="Viana-Niero C."/>
        </authorList>
    </citation>
    <scope>NUCLEOTIDE SEQUENCE [LARGE SCALE GENOMIC DNA]</scope>
    <source>
        <strain evidence="2 3">MYC017</strain>
    </source>
</reference>
<name>A0ABU5Z235_9MYCO</name>